<accession>A0AAW5QRG7</accession>
<dbReference type="RefSeq" id="WP_261613808.1">
    <property type="nucleotide sequence ID" value="NZ_JALIDZ010000001.1"/>
</dbReference>
<evidence type="ECO:0008006" key="4">
    <source>
        <dbReference type="Google" id="ProtNLM"/>
    </source>
</evidence>
<feature type="transmembrane region" description="Helical" evidence="1">
    <location>
        <begin position="102"/>
        <end position="123"/>
    </location>
</feature>
<gene>
    <name evidence="2" type="ORF">MUB46_00020</name>
</gene>
<protein>
    <recommendedName>
        <fullName evidence="4">Prepilin type IV endopeptidase peptidase domain-containing protein</fullName>
    </recommendedName>
</protein>
<keyword evidence="1" id="KW-0472">Membrane</keyword>
<reference evidence="2 3" key="1">
    <citation type="submission" date="2022-04" db="EMBL/GenBank/DDBJ databases">
        <authorList>
            <person name="Ye Y.-Q."/>
            <person name="Du Z.-J."/>
        </authorList>
    </citation>
    <scope>NUCLEOTIDE SEQUENCE [LARGE SCALE GENOMIC DNA]</scope>
    <source>
        <strain evidence="2 3">A6E488</strain>
    </source>
</reference>
<organism evidence="2 3">
    <name type="scientific">Microbaculum marinisediminis</name>
    <dbReference type="NCBI Taxonomy" id="2931392"/>
    <lineage>
        <taxon>Bacteria</taxon>
        <taxon>Pseudomonadati</taxon>
        <taxon>Pseudomonadota</taxon>
        <taxon>Alphaproteobacteria</taxon>
        <taxon>Hyphomicrobiales</taxon>
        <taxon>Tepidamorphaceae</taxon>
        <taxon>Microbaculum</taxon>
    </lineage>
</organism>
<evidence type="ECO:0000313" key="3">
    <source>
        <dbReference type="Proteomes" id="UP001320898"/>
    </source>
</evidence>
<sequence>MLLPIDVIALAVALGALAGKSPASRWLALALPVPLIVAIAASIRAISLPWWGAPAAALGVGVVVYSGARPGGLVSQLVIAVSAFILGLAFGPSLFASDWRSGAFFLLLLALAAPMLLTLWASLRGGAWACQTDRLLGGLCAFAGAALLILGRAV</sequence>
<name>A0AAW5QRG7_9HYPH</name>
<comment type="caution">
    <text evidence="2">The sequence shown here is derived from an EMBL/GenBank/DDBJ whole genome shotgun (WGS) entry which is preliminary data.</text>
</comment>
<keyword evidence="1" id="KW-0812">Transmembrane</keyword>
<keyword evidence="3" id="KW-1185">Reference proteome</keyword>
<feature type="transmembrane region" description="Helical" evidence="1">
    <location>
        <begin position="77"/>
        <end position="96"/>
    </location>
</feature>
<evidence type="ECO:0000256" key="1">
    <source>
        <dbReference type="SAM" id="Phobius"/>
    </source>
</evidence>
<dbReference type="AlphaFoldDB" id="A0AAW5QRG7"/>
<dbReference type="Proteomes" id="UP001320898">
    <property type="component" value="Unassembled WGS sequence"/>
</dbReference>
<feature type="transmembrane region" description="Helical" evidence="1">
    <location>
        <begin position="135"/>
        <end position="153"/>
    </location>
</feature>
<dbReference type="EMBL" id="JALIDZ010000001">
    <property type="protein sequence ID" value="MCT8970233.1"/>
    <property type="molecule type" value="Genomic_DNA"/>
</dbReference>
<keyword evidence="1" id="KW-1133">Transmembrane helix</keyword>
<evidence type="ECO:0000313" key="2">
    <source>
        <dbReference type="EMBL" id="MCT8970233.1"/>
    </source>
</evidence>
<proteinExistence type="predicted"/>